<feature type="compositionally biased region" description="Basic and acidic residues" evidence="1">
    <location>
        <begin position="75"/>
        <end position="87"/>
    </location>
</feature>
<evidence type="ECO:0000313" key="2">
    <source>
        <dbReference type="EMBL" id="MBB3891349.1"/>
    </source>
</evidence>
<name>A0A840A054_9CAUL</name>
<keyword evidence="3" id="KW-1185">Reference proteome</keyword>
<accession>A0A840A054</accession>
<feature type="region of interest" description="Disordered" evidence="1">
    <location>
        <begin position="75"/>
        <end position="97"/>
    </location>
</feature>
<organism evidence="2 3">
    <name type="scientific">Phenylobacterium haematophilum</name>
    <dbReference type="NCBI Taxonomy" id="98513"/>
    <lineage>
        <taxon>Bacteria</taxon>
        <taxon>Pseudomonadati</taxon>
        <taxon>Pseudomonadota</taxon>
        <taxon>Alphaproteobacteria</taxon>
        <taxon>Caulobacterales</taxon>
        <taxon>Caulobacteraceae</taxon>
        <taxon>Phenylobacterium</taxon>
    </lineage>
</organism>
<feature type="region of interest" description="Disordered" evidence="1">
    <location>
        <begin position="1"/>
        <end position="50"/>
    </location>
</feature>
<evidence type="ECO:0000313" key="3">
    <source>
        <dbReference type="Proteomes" id="UP000530564"/>
    </source>
</evidence>
<dbReference type="RefSeq" id="WP_183772134.1">
    <property type="nucleotide sequence ID" value="NZ_JACIDK010000002.1"/>
</dbReference>
<protein>
    <submittedName>
        <fullName evidence="2">Uncharacterized protein</fullName>
    </submittedName>
</protein>
<dbReference type="Proteomes" id="UP000530564">
    <property type="component" value="Unassembled WGS sequence"/>
</dbReference>
<dbReference type="EMBL" id="JACIDK010000002">
    <property type="protein sequence ID" value="MBB3891349.1"/>
    <property type="molecule type" value="Genomic_DNA"/>
</dbReference>
<sequence length="97" mass="10580">MPVSSVGPASWYAQPQFATPAGKARESEESAGKLRIEEPARPDRTMTPEEEEKLKKTLAGMAAGDFQRILEEDAQRAAEKRAQEGRDPAGAVIDLRV</sequence>
<comment type="caution">
    <text evidence="2">The sequence shown here is derived from an EMBL/GenBank/DDBJ whole genome shotgun (WGS) entry which is preliminary data.</text>
</comment>
<feature type="compositionally biased region" description="Basic and acidic residues" evidence="1">
    <location>
        <begin position="23"/>
        <end position="50"/>
    </location>
</feature>
<gene>
    <name evidence="2" type="ORF">GGQ61_002066</name>
</gene>
<proteinExistence type="predicted"/>
<dbReference type="AlphaFoldDB" id="A0A840A054"/>
<reference evidence="2 3" key="1">
    <citation type="submission" date="2020-08" db="EMBL/GenBank/DDBJ databases">
        <title>Genomic Encyclopedia of Type Strains, Phase IV (KMG-IV): sequencing the most valuable type-strain genomes for metagenomic binning, comparative biology and taxonomic classification.</title>
        <authorList>
            <person name="Goeker M."/>
        </authorList>
    </citation>
    <scope>NUCLEOTIDE SEQUENCE [LARGE SCALE GENOMIC DNA]</scope>
    <source>
        <strain evidence="2 3">DSM 21793</strain>
    </source>
</reference>
<evidence type="ECO:0000256" key="1">
    <source>
        <dbReference type="SAM" id="MobiDB-lite"/>
    </source>
</evidence>